<feature type="domain" description="UDP-N-acetylglucosamine 2-epimerase" evidence="5">
    <location>
        <begin position="21"/>
        <end position="367"/>
    </location>
</feature>
<evidence type="ECO:0000256" key="2">
    <source>
        <dbReference type="ARBA" id="ARBA00038209"/>
    </source>
</evidence>
<dbReference type="EMBL" id="JAEUGD010000042">
    <property type="protein sequence ID" value="MBL6446864.1"/>
    <property type="molecule type" value="Genomic_DNA"/>
</dbReference>
<dbReference type="InterPro" id="IPR029767">
    <property type="entry name" value="WecB-like"/>
</dbReference>
<dbReference type="InterPro" id="IPR003331">
    <property type="entry name" value="UDP_GlcNAc_Epimerase_2_dom"/>
</dbReference>
<keyword evidence="7" id="KW-1185">Reference proteome</keyword>
<dbReference type="Pfam" id="PF02350">
    <property type="entry name" value="Epimerase_2"/>
    <property type="match status" value="1"/>
</dbReference>
<dbReference type="GO" id="GO:0008761">
    <property type="term" value="F:UDP-N-acetylglucosamine 2-epimerase activity"/>
    <property type="evidence" value="ECO:0007669"/>
    <property type="project" value="UniProtKB-EC"/>
</dbReference>
<keyword evidence="1 4" id="KW-0413">Isomerase</keyword>
<comment type="similarity">
    <text evidence="2 4">Belongs to the UDP-N-acetylglucosamine 2-epimerase family.</text>
</comment>
<dbReference type="AlphaFoldDB" id="A0A937FVL6"/>
<evidence type="ECO:0000313" key="6">
    <source>
        <dbReference type="EMBL" id="MBL6446864.1"/>
    </source>
</evidence>
<dbReference type="CDD" id="cd03786">
    <property type="entry name" value="GTB_UDP-GlcNAc_2-Epimerase"/>
    <property type="match status" value="1"/>
</dbReference>
<dbReference type="RefSeq" id="WP_202856406.1">
    <property type="nucleotide sequence ID" value="NZ_JAEUGD010000042.1"/>
</dbReference>
<protein>
    <recommendedName>
        <fullName evidence="3">UDP-N-acetylglucosamine 2-epimerase (non-hydrolyzing)</fullName>
        <ecNumber evidence="3">5.1.3.14</ecNumber>
    </recommendedName>
</protein>
<accession>A0A937FVL6</accession>
<evidence type="ECO:0000256" key="1">
    <source>
        <dbReference type="ARBA" id="ARBA00023235"/>
    </source>
</evidence>
<dbReference type="Gene3D" id="3.40.50.2000">
    <property type="entry name" value="Glycogen Phosphorylase B"/>
    <property type="match status" value="2"/>
</dbReference>
<evidence type="ECO:0000256" key="4">
    <source>
        <dbReference type="RuleBase" id="RU003513"/>
    </source>
</evidence>
<organism evidence="6 7">
    <name type="scientific">Fulvivirga marina</name>
    <dbReference type="NCBI Taxonomy" id="2494733"/>
    <lineage>
        <taxon>Bacteria</taxon>
        <taxon>Pseudomonadati</taxon>
        <taxon>Bacteroidota</taxon>
        <taxon>Cytophagia</taxon>
        <taxon>Cytophagales</taxon>
        <taxon>Fulvivirgaceae</taxon>
        <taxon>Fulvivirga</taxon>
    </lineage>
</organism>
<evidence type="ECO:0000313" key="7">
    <source>
        <dbReference type="Proteomes" id="UP000614216"/>
    </source>
</evidence>
<reference evidence="6" key="1">
    <citation type="submission" date="2021-01" db="EMBL/GenBank/DDBJ databases">
        <title>Fulvivirga kasyanovii gen. nov., sp nov., a novel member of the phylum Bacteroidetes isolated from seawater in a mussel farm.</title>
        <authorList>
            <person name="Zhao L.-H."/>
            <person name="Wang Z.-J."/>
        </authorList>
    </citation>
    <scope>NUCLEOTIDE SEQUENCE</scope>
    <source>
        <strain evidence="6">29W222</strain>
    </source>
</reference>
<gene>
    <name evidence="6" type="primary">wecB</name>
    <name evidence="6" type="ORF">JMN32_11110</name>
</gene>
<dbReference type="Proteomes" id="UP000614216">
    <property type="component" value="Unassembled WGS sequence"/>
</dbReference>
<dbReference type="PANTHER" id="PTHR43174">
    <property type="entry name" value="UDP-N-ACETYLGLUCOSAMINE 2-EPIMERASE"/>
    <property type="match status" value="1"/>
</dbReference>
<name>A0A937FVL6_9BACT</name>
<comment type="caution">
    <text evidence="6">The sequence shown here is derived from an EMBL/GenBank/DDBJ whole genome shotgun (WGS) entry which is preliminary data.</text>
</comment>
<evidence type="ECO:0000256" key="3">
    <source>
        <dbReference type="ARBA" id="ARBA00038858"/>
    </source>
</evidence>
<dbReference type="NCBIfam" id="TIGR00236">
    <property type="entry name" value="wecB"/>
    <property type="match status" value="1"/>
</dbReference>
<sequence length="369" mass="41654">MNILIIIGTRPEAIKLTPLYKALKAEKNVKVHLLSTGQHKELIEPIWELFDVKPDISLNVLSGNQSLSSLTSHLLNQINEVVEREKYDYIIVQGDTTSCMVGSLVAFYNRIKVAHVEAGLRTFNKYSPYPEEINRKITSVIADIHFSPTESARQNLINEKVQGEIIVTGNTGIDATLSMLEVITANKVRFNQKFPFLFSNEGKKMILITGHRRENIGTQFSEIFAAIKELSIENSDLIFVFPVHLNPNVRKQVSEWLEGISNIYLIDPVRYDEMIFLMDSCYLIMTDSGGIQEEAPSLNKPLLILRDTTERPEGVAACCSVLAGVKKSSIKEAFYAIHNNQKTYMRMARAINPYGDGKAVRRIVEHLLK</sequence>
<proteinExistence type="inferred from homology"/>
<dbReference type="PANTHER" id="PTHR43174:SF2">
    <property type="entry name" value="UDP-N-ACETYLGLUCOSAMINE 2-EPIMERASE"/>
    <property type="match status" value="1"/>
</dbReference>
<dbReference type="SUPFAM" id="SSF53756">
    <property type="entry name" value="UDP-Glycosyltransferase/glycogen phosphorylase"/>
    <property type="match status" value="1"/>
</dbReference>
<dbReference type="EC" id="5.1.3.14" evidence="3"/>
<evidence type="ECO:0000259" key="5">
    <source>
        <dbReference type="Pfam" id="PF02350"/>
    </source>
</evidence>